<proteinExistence type="predicted"/>
<reference evidence="1 2" key="1">
    <citation type="submission" date="2018-01" db="EMBL/GenBank/DDBJ databases">
        <title>Denitrification phenotypes of diverse strains of Pseudomonas stutzeri.</title>
        <authorList>
            <person name="Milligan D.A."/>
            <person name="Bergaust L."/>
            <person name="Bakken L.R."/>
            <person name="Frostegard A."/>
        </authorList>
    </citation>
    <scope>NUCLEOTIDE SEQUENCE [LARGE SCALE GENOMIC DNA]</scope>
    <source>
        <strain evidence="1 2">ST27MN3</strain>
    </source>
</reference>
<comment type="caution">
    <text evidence="1">The sequence shown here is derived from an EMBL/GenBank/DDBJ whole genome shotgun (WGS) entry which is preliminary data.</text>
</comment>
<dbReference type="Proteomes" id="UP000236021">
    <property type="component" value="Unassembled WGS sequence"/>
</dbReference>
<dbReference type="EMBL" id="POUI01000001">
    <property type="protein sequence ID" value="PNF85308.1"/>
    <property type="molecule type" value="Genomic_DNA"/>
</dbReference>
<evidence type="ECO:0000313" key="2">
    <source>
        <dbReference type="Proteomes" id="UP000236021"/>
    </source>
</evidence>
<sequence length="200" mass="22441">MDMNRDQAASLANQVQRSHRLLAGFYKRMLPALDDLASNFGASFWYWGPINFDRPCNSSTKPSSKWVWDFLPLIAAQFVYTRDDDGNQAAIELQLRIDPSVLPGARPKKGQPNPTDLPEVTPTVRIYLYWLKANSSTDIKSEWDKAEHPAGEANSTSSLTDDLKGTWLEVSLADFMQAPQETVALISKHISLPANPSEYR</sequence>
<name>A0ABX4VYQ1_9GAMM</name>
<evidence type="ECO:0000313" key="1">
    <source>
        <dbReference type="EMBL" id="PNF85308.1"/>
    </source>
</evidence>
<keyword evidence="2" id="KW-1185">Reference proteome</keyword>
<gene>
    <name evidence="1" type="ORF">CXK93_00455</name>
</gene>
<protein>
    <submittedName>
        <fullName evidence="1">Uncharacterized protein</fullName>
    </submittedName>
</protein>
<accession>A0ABX4VYQ1</accession>
<dbReference type="RefSeq" id="WP_102856613.1">
    <property type="nucleotide sequence ID" value="NZ_JAMOHT010000029.1"/>
</dbReference>
<organism evidence="1 2">
    <name type="scientific">Stutzerimonas decontaminans</name>
    <dbReference type="NCBI Taxonomy" id="3022791"/>
    <lineage>
        <taxon>Bacteria</taxon>
        <taxon>Pseudomonadati</taxon>
        <taxon>Pseudomonadota</taxon>
        <taxon>Gammaproteobacteria</taxon>
        <taxon>Pseudomonadales</taxon>
        <taxon>Pseudomonadaceae</taxon>
        <taxon>Stutzerimonas</taxon>
    </lineage>
</organism>